<feature type="transmembrane region" description="Helical" evidence="10">
    <location>
        <begin position="52"/>
        <end position="69"/>
    </location>
</feature>
<dbReference type="EC" id="2.7.13.3" evidence="2"/>
<name>A0A239IUU9_9ACTN</name>
<dbReference type="Pfam" id="PF07730">
    <property type="entry name" value="HisKA_3"/>
    <property type="match status" value="1"/>
</dbReference>
<keyword evidence="13" id="KW-1185">Reference proteome</keyword>
<dbReference type="SUPFAM" id="SSF55874">
    <property type="entry name" value="ATPase domain of HSP90 chaperone/DNA topoisomerase II/histidine kinase"/>
    <property type="match status" value="1"/>
</dbReference>
<evidence type="ECO:0000256" key="6">
    <source>
        <dbReference type="ARBA" id="ARBA00022777"/>
    </source>
</evidence>
<dbReference type="GO" id="GO:0046983">
    <property type="term" value="F:protein dimerization activity"/>
    <property type="evidence" value="ECO:0007669"/>
    <property type="project" value="InterPro"/>
</dbReference>
<dbReference type="CDD" id="cd16917">
    <property type="entry name" value="HATPase_UhpB-NarQ-NarX-like"/>
    <property type="match status" value="1"/>
</dbReference>
<evidence type="ECO:0000256" key="7">
    <source>
        <dbReference type="ARBA" id="ARBA00022840"/>
    </source>
</evidence>
<gene>
    <name evidence="12" type="ORF">SAMN05443665_101389</name>
</gene>
<comment type="catalytic activity">
    <reaction evidence="1">
        <text>ATP + protein L-histidine = ADP + protein N-phospho-L-histidine.</text>
        <dbReference type="EC" id="2.7.13.3"/>
    </reaction>
</comment>
<keyword evidence="7" id="KW-0067">ATP-binding</keyword>
<accession>A0A239IUU9</accession>
<feature type="transmembrane region" description="Helical" evidence="10">
    <location>
        <begin position="163"/>
        <end position="183"/>
    </location>
</feature>
<keyword evidence="10" id="KW-0812">Transmembrane</keyword>
<dbReference type="PANTHER" id="PTHR24421:SF10">
    <property type="entry name" value="NITRATE_NITRITE SENSOR PROTEIN NARQ"/>
    <property type="match status" value="1"/>
</dbReference>
<feature type="transmembrane region" description="Helical" evidence="10">
    <location>
        <begin position="105"/>
        <end position="127"/>
    </location>
</feature>
<keyword evidence="5" id="KW-0547">Nucleotide-binding</keyword>
<evidence type="ECO:0000256" key="8">
    <source>
        <dbReference type="ARBA" id="ARBA00023012"/>
    </source>
</evidence>
<protein>
    <recommendedName>
        <fullName evidence="2">histidine kinase</fullName>
        <ecNumber evidence="2">2.7.13.3</ecNumber>
    </recommendedName>
</protein>
<evidence type="ECO:0000256" key="10">
    <source>
        <dbReference type="SAM" id="Phobius"/>
    </source>
</evidence>
<evidence type="ECO:0000256" key="1">
    <source>
        <dbReference type="ARBA" id="ARBA00000085"/>
    </source>
</evidence>
<dbReference type="AlphaFoldDB" id="A0A239IUU9"/>
<proteinExistence type="predicted"/>
<evidence type="ECO:0000313" key="12">
    <source>
        <dbReference type="EMBL" id="SNS97371.1"/>
    </source>
</evidence>
<reference evidence="12 13" key="1">
    <citation type="submission" date="2017-06" db="EMBL/GenBank/DDBJ databases">
        <authorList>
            <person name="Kim H.J."/>
            <person name="Triplett B.A."/>
        </authorList>
    </citation>
    <scope>NUCLEOTIDE SEQUENCE [LARGE SCALE GENOMIC DNA]</scope>
    <source>
        <strain evidence="12 13">DSM 44715</strain>
    </source>
</reference>
<keyword evidence="6 12" id="KW-0418">Kinase</keyword>
<evidence type="ECO:0000256" key="4">
    <source>
        <dbReference type="ARBA" id="ARBA00022679"/>
    </source>
</evidence>
<evidence type="ECO:0000256" key="9">
    <source>
        <dbReference type="SAM" id="MobiDB-lite"/>
    </source>
</evidence>
<dbReference type="InterPro" id="IPR011712">
    <property type="entry name" value="Sig_transdc_His_kin_sub3_dim/P"/>
</dbReference>
<dbReference type="Gene3D" id="1.20.5.1930">
    <property type="match status" value="1"/>
</dbReference>
<keyword evidence="10" id="KW-1133">Transmembrane helix</keyword>
<dbReference type="InterPro" id="IPR036890">
    <property type="entry name" value="HATPase_C_sf"/>
</dbReference>
<keyword evidence="10" id="KW-0472">Membrane</keyword>
<evidence type="ECO:0000256" key="3">
    <source>
        <dbReference type="ARBA" id="ARBA00022553"/>
    </source>
</evidence>
<feature type="transmembrane region" description="Helical" evidence="10">
    <location>
        <begin position="134"/>
        <end position="151"/>
    </location>
</feature>
<keyword evidence="4" id="KW-0808">Transferase</keyword>
<keyword evidence="3" id="KW-0597">Phosphoprotein</keyword>
<evidence type="ECO:0000256" key="5">
    <source>
        <dbReference type="ARBA" id="ARBA00022741"/>
    </source>
</evidence>
<keyword evidence="8" id="KW-0902">Two-component regulatory system</keyword>
<feature type="domain" description="Signal transduction histidine kinase subgroup 3 dimerisation and phosphoacceptor" evidence="11">
    <location>
        <begin position="216"/>
        <end position="281"/>
    </location>
</feature>
<evidence type="ECO:0000256" key="2">
    <source>
        <dbReference type="ARBA" id="ARBA00012438"/>
    </source>
</evidence>
<dbReference type="EMBL" id="FZOR01000013">
    <property type="protein sequence ID" value="SNS97371.1"/>
    <property type="molecule type" value="Genomic_DNA"/>
</dbReference>
<dbReference type="Proteomes" id="UP000198318">
    <property type="component" value="Unassembled WGS sequence"/>
</dbReference>
<evidence type="ECO:0000259" key="11">
    <source>
        <dbReference type="Pfam" id="PF07730"/>
    </source>
</evidence>
<dbReference type="PANTHER" id="PTHR24421">
    <property type="entry name" value="NITRATE/NITRITE SENSOR PROTEIN NARX-RELATED"/>
    <property type="match status" value="1"/>
</dbReference>
<dbReference type="InterPro" id="IPR050482">
    <property type="entry name" value="Sensor_HK_TwoCompSys"/>
</dbReference>
<organism evidence="12 13">
    <name type="scientific">Actinomadura meyerae</name>
    <dbReference type="NCBI Taxonomy" id="240840"/>
    <lineage>
        <taxon>Bacteria</taxon>
        <taxon>Bacillati</taxon>
        <taxon>Actinomycetota</taxon>
        <taxon>Actinomycetes</taxon>
        <taxon>Streptosporangiales</taxon>
        <taxon>Thermomonosporaceae</taxon>
        <taxon>Actinomadura</taxon>
    </lineage>
</organism>
<sequence>MVGAAAGRAAASLCPVDEVTFGQVGTVSVDRGPVDGGPVDGGPVDGGPPRRAAGAVIVFAVTAVLAALTMWGRPGTGGSPALDAAAGAVACLAAPLLLWRPVPAALALGVLAALSPAATPAASMGVLQVAQRRPFPVAAAVGAAGVAGHVAQGWWRPSGGISFGWWLLLVALAYGALVGWGALARARRALVASLRERARRAEAEQGRRVAEARMAERTRIAREMHDVLAHRLSLLATYAGALEYRPDAPPEKLAQAAGVVRAGVHQALEELREVILLLRADQPERDGEGGPDGGRGRPQPALADVPRLLEESRAAGGRVELRDGVAGAGDAPPAAGRAAYRVVQEALTNARKHAAGEPVRVVLEGGPGDGLVVDVRNPLAAGGADSPASGGAGALPGSGTGLVGLTERVRLAGGRLDHEAAAGEFRLRAWLPWPA</sequence>
<dbReference type="GO" id="GO:0016020">
    <property type="term" value="C:membrane"/>
    <property type="evidence" value="ECO:0007669"/>
    <property type="project" value="InterPro"/>
</dbReference>
<evidence type="ECO:0000313" key="13">
    <source>
        <dbReference type="Proteomes" id="UP000198318"/>
    </source>
</evidence>
<dbReference type="GO" id="GO:0000155">
    <property type="term" value="F:phosphorelay sensor kinase activity"/>
    <property type="evidence" value="ECO:0007669"/>
    <property type="project" value="InterPro"/>
</dbReference>
<dbReference type="Gene3D" id="3.30.565.10">
    <property type="entry name" value="Histidine kinase-like ATPase, C-terminal domain"/>
    <property type="match status" value="1"/>
</dbReference>
<dbReference type="GO" id="GO:0005524">
    <property type="term" value="F:ATP binding"/>
    <property type="evidence" value="ECO:0007669"/>
    <property type="project" value="UniProtKB-KW"/>
</dbReference>
<feature type="region of interest" description="Disordered" evidence="9">
    <location>
        <begin position="280"/>
        <end position="302"/>
    </location>
</feature>